<reference evidence="2" key="1">
    <citation type="submission" date="2013-10" db="EMBL/GenBank/DDBJ databases">
        <title>Genomic analysis of the causative agents of coccidiosis in chickens.</title>
        <authorList>
            <person name="Reid A.J."/>
            <person name="Blake D."/>
            <person name="Billington K."/>
            <person name="Browne H."/>
            <person name="Dunn M."/>
            <person name="Hung S."/>
            <person name="Kawahara F."/>
            <person name="Miranda-Saavedra D."/>
            <person name="Mourier T."/>
            <person name="Nagra H."/>
            <person name="Otto T.D."/>
            <person name="Rawlings N."/>
            <person name="Sanchez A."/>
            <person name="Sanders M."/>
            <person name="Subramaniam C."/>
            <person name="Tay Y."/>
            <person name="Dear P."/>
            <person name="Doerig C."/>
            <person name="Gruber A."/>
            <person name="Parkinson J."/>
            <person name="Shirley M."/>
            <person name="Wan K.L."/>
            <person name="Berriman M."/>
            <person name="Tomley F."/>
            <person name="Pain A."/>
        </authorList>
    </citation>
    <scope>NUCLEOTIDE SEQUENCE [LARGE SCALE GENOMIC DNA]</scope>
    <source>
        <strain evidence="2">Houghton</strain>
    </source>
</reference>
<sequence length="270" mass="30286">MPLETFLRLIGFGYALPLLDAHLSKEAASLQQLQQLPPLLFRLLEGVEGYWQQLQQQVSLWVQEERQLTWAMGTGPQPSHFFCPHSDESEDQQQQQQQQQQLQQLQQQQQQQGGPAVSADAAAPTRWRVPLPDNFLVREAFNSKNWKGQVAFTAAARAALDAFAAETLHRLRDAGGDQLEALVLNASSPQILNLSAQIGYPPDSPSAHLQQQQEQQQQQQQQQQQARERFTGRLLVRGAVRALEAPASSFLLKATREEEAVLSSMGRGEY</sequence>
<evidence type="ECO:0000256" key="1">
    <source>
        <dbReference type="SAM" id="MobiDB-lite"/>
    </source>
</evidence>
<name>U6LDU0_9EIME</name>
<organism evidence="2 3">
    <name type="scientific">Eimeria brunetti</name>
    <dbReference type="NCBI Taxonomy" id="51314"/>
    <lineage>
        <taxon>Eukaryota</taxon>
        <taxon>Sar</taxon>
        <taxon>Alveolata</taxon>
        <taxon>Apicomplexa</taxon>
        <taxon>Conoidasida</taxon>
        <taxon>Coccidia</taxon>
        <taxon>Eucoccidiorida</taxon>
        <taxon>Eimeriorina</taxon>
        <taxon>Eimeriidae</taxon>
        <taxon>Eimeria</taxon>
    </lineage>
</organism>
<feature type="region of interest" description="Disordered" evidence="1">
    <location>
        <begin position="199"/>
        <end position="227"/>
    </location>
</feature>
<accession>U6LDU0</accession>
<reference evidence="2" key="2">
    <citation type="submission" date="2013-10" db="EMBL/GenBank/DDBJ databases">
        <authorList>
            <person name="Aslett M."/>
        </authorList>
    </citation>
    <scope>NUCLEOTIDE SEQUENCE [LARGE SCALE GENOMIC DNA]</scope>
    <source>
        <strain evidence="2">Houghton</strain>
    </source>
</reference>
<protein>
    <submittedName>
        <fullName evidence="2">Uncharacterized protein</fullName>
    </submittedName>
</protein>
<dbReference type="AlphaFoldDB" id="U6LDU0"/>
<dbReference type="EMBL" id="HG710235">
    <property type="protein sequence ID" value="CDJ45910.1"/>
    <property type="molecule type" value="Genomic_DNA"/>
</dbReference>
<feature type="compositionally biased region" description="Low complexity" evidence="1">
    <location>
        <begin position="92"/>
        <end position="112"/>
    </location>
</feature>
<keyword evidence="3" id="KW-1185">Reference proteome</keyword>
<feature type="region of interest" description="Disordered" evidence="1">
    <location>
        <begin position="77"/>
        <end position="121"/>
    </location>
</feature>
<gene>
    <name evidence="2" type="ORF">EBH_0010190</name>
</gene>
<evidence type="ECO:0000313" key="2">
    <source>
        <dbReference type="EMBL" id="CDJ45910.1"/>
    </source>
</evidence>
<dbReference type="VEuPathDB" id="ToxoDB:EBH_0010190"/>
<evidence type="ECO:0000313" key="3">
    <source>
        <dbReference type="Proteomes" id="UP000030750"/>
    </source>
</evidence>
<proteinExistence type="predicted"/>
<dbReference type="Proteomes" id="UP000030750">
    <property type="component" value="Unassembled WGS sequence"/>
</dbReference>
<feature type="compositionally biased region" description="Low complexity" evidence="1">
    <location>
        <begin position="210"/>
        <end position="225"/>
    </location>
</feature>